<sequence length="348" mass="38855">MDNIQMSIIQQRVSSASPLVVKCTFHRSSKRITFASSRISYGLLKDKIEQSFALSAVRYVVKYKDDEGEIMDIVSDDDLYEAIEYFSEGSDVSSNVSSVESFSSSSGSSEGRVLMRVFIEMEYDGPSLSETMSLRSTRDSMRFGSQASLPYFAKSETEAASFMEAGPSTRKVLESSLFNTNTLSIILGLVAGIQAPILYATFNFEHVHSFTTRLSHTLFTSSLIFHIFGAILALVALRAPADRLQLPTHTHCYDLPWYRRLSHTILRRCASFATHSPQIFSIVGTVCLLAALMCIQWGHHPLSLHIGTTRSILMIVTWIFFGCLGFFLWDTSRQSTPFSSRDHQAVGV</sequence>
<dbReference type="InterPro" id="IPR000270">
    <property type="entry name" value="PB1_dom"/>
</dbReference>
<feature type="transmembrane region" description="Helical" evidence="1">
    <location>
        <begin position="214"/>
        <end position="237"/>
    </location>
</feature>
<proteinExistence type="predicted"/>
<evidence type="ECO:0000313" key="3">
    <source>
        <dbReference type="EMBL" id="KZS87932.1"/>
    </source>
</evidence>
<dbReference type="AlphaFoldDB" id="A0A164NQC3"/>
<feature type="transmembrane region" description="Helical" evidence="1">
    <location>
        <begin position="311"/>
        <end position="329"/>
    </location>
</feature>
<dbReference type="SMART" id="SM00666">
    <property type="entry name" value="PB1"/>
    <property type="match status" value="1"/>
</dbReference>
<dbReference type="STRING" id="1314777.A0A164NQC3"/>
<protein>
    <recommendedName>
        <fullName evidence="2">PB1 domain-containing protein</fullName>
    </recommendedName>
</protein>
<dbReference type="PROSITE" id="PS51745">
    <property type="entry name" value="PB1"/>
    <property type="match status" value="1"/>
</dbReference>
<organism evidence="3 4">
    <name type="scientific">Sistotremastrum niveocremeum HHB9708</name>
    <dbReference type="NCBI Taxonomy" id="1314777"/>
    <lineage>
        <taxon>Eukaryota</taxon>
        <taxon>Fungi</taxon>
        <taxon>Dikarya</taxon>
        <taxon>Basidiomycota</taxon>
        <taxon>Agaricomycotina</taxon>
        <taxon>Agaricomycetes</taxon>
        <taxon>Sistotremastrales</taxon>
        <taxon>Sistotremastraceae</taxon>
        <taxon>Sertulicium</taxon>
        <taxon>Sertulicium niveocremeum</taxon>
    </lineage>
</organism>
<evidence type="ECO:0000259" key="2">
    <source>
        <dbReference type="PROSITE" id="PS51745"/>
    </source>
</evidence>
<feature type="transmembrane region" description="Helical" evidence="1">
    <location>
        <begin position="180"/>
        <end position="202"/>
    </location>
</feature>
<dbReference type="Proteomes" id="UP000076722">
    <property type="component" value="Unassembled WGS sequence"/>
</dbReference>
<name>A0A164NQC3_9AGAM</name>
<keyword evidence="4" id="KW-1185">Reference proteome</keyword>
<reference evidence="3 4" key="1">
    <citation type="journal article" date="2016" name="Mol. Biol. Evol.">
        <title>Comparative Genomics of Early-Diverging Mushroom-Forming Fungi Provides Insights into the Origins of Lignocellulose Decay Capabilities.</title>
        <authorList>
            <person name="Nagy L.G."/>
            <person name="Riley R."/>
            <person name="Tritt A."/>
            <person name="Adam C."/>
            <person name="Daum C."/>
            <person name="Floudas D."/>
            <person name="Sun H."/>
            <person name="Yadav J.S."/>
            <person name="Pangilinan J."/>
            <person name="Larsson K.H."/>
            <person name="Matsuura K."/>
            <person name="Barry K."/>
            <person name="Labutti K."/>
            <person name="Kuo R."/>
            <person name="Ohm R.A."/>
            <person name="Bhattacharya S.S."/>
            <person name="Shirouzu T."/>
            <person name="Yoshinaga Y."/>
            <person name="Martin F.M."/>
            <person name="Grigoriev I.V."/>
            <person name="Hibbett D.S."/>
        </authorList>
    </citation>
    <scope>NUCLEOTIDE SEQUENCE [LARGE SCALE GENOMIC DNA]</scope>
    <source>
        <strain evidence="3 4">HHB9708</strain>
    </source>
</reference>
<keyword evidence="1" id="KW-1133">Transmembrane helix</keyword>
<dbReference type="Gene3D" id="3.10.20.90">
    <property type="entry name" value="Phosphatidylinositol 3-kinase Catalytic Subunit, Chain A, domain 1"/>
    <property type="match status" value="1"/>
</dbReference>
<dbReference type="EMBL" id="KV419442">
    <property type="protein sequence ID" value="KZS87932.1"/>
    <property type="molecule type" value="Genomic_DNA"/>
</dbReference>
<keyword evidence="1" id="KW-0812">Transmembrane</keyword>
<dbReference type="InterPro" id="IPR053793">
    <property type="entry name" value="PB1-like"/>
</dbReference>
<feature type="domain" description="PB1" evidence="2">
    <location>
        <begin position="18"/>
        <end position="102"/>
    </location>
</feature>
<feature type="transmembrane region" description="Helical" evidence="1">
    <location>
        <begin position="279"/>
        <end position="299"/>
    </location>
</feature>
<dbReference type="Pfam" id="PF00564">
    <property type="entry name" value="PB1"/>
    <property type="match status" value="1"/>
</dbReference>
<evidence type="ECO:0000256" key="1">
    <source>
        <dbReference type="SAM" id="Phobius"/>
    </source>
</evidence>
<gene>
    <name evidence="3" type="ORF">SISNIDRAFT_446427</name>
</gene>
<accession>A0A164NQC3</accession>
<keyword evidence="1" id="KW-0472">Membrane</keyword>
<dbReference type="SUPFAM" id="SSF54277">
    <property type="entry name" value="CAD &amp; PB1 domains"/>
    <property type="match status" value="1"/>
</dbReference>
<dbReference type="OrthoDB" id="661148at2759"/>
<evidence type="ECO:0000313" key="4">
    <source>
        <dbReference type="Proteomes" id="UP000076722"/>
    </source>
</evidence>